<dbReference type="EMBL" id="SDPV01000002">
    <property type="protein sequence ID" value="RXZ64913.1"/>
    <property type="molecule type" value="Genomic_DNA"/>
</dbReference>
<dbReference type="RefSeq" id="WP_129525219.1">
    <property type="nucleotide sequence ID" value="NZ_SDPV01000002.1"/>
</dbReference>
<feature type="region of interest" description="Disordered" evidence="1">
    <location>
        <begin position="38"/>
        <end position="93"/>
    </location>
</feature>
<dbReference type="OrthoDB" id="9848548at2"/>
<sequence>MLSRAMYFDPFRNKWAALALAGLILLAAAALVGSEDSGGLLDRMADRQRAGDSEPPGPSEMPERVPPPALAPPEGEFSEPIDGGSFTPDSELIDAAEGFDAGPMIISEAPDENPVLEAEEEVSMLPYDVEGSGS</sequence>
<dbReference type="Proteomes" id="UP000293623">
    <property type="component" value="Unassembled WGS sequence"/>
</dbReference>
<evidence type="ECO:0000313" key="2">
    <source>
        <dbReference type="EMBL" id="RXZ64913.1"/>
    </source>
</evidence>
<evidence type="ECO:0000256" key="1">
    <source>
        <dbReference type="SAM" id="MobiDB-lite"/>
    </source>
</evidence>
<feature type="compositionally biased region" description="Pro residues" evidence="1">
    <location>
        <begin position="55"/>
        <end position="71"/>
    </location>
</feature>
<proteinExistence type="predicted"/>
<evidence type="ECO:0000313" key="3">
    <source>
        <dbReference type="Proteomes" id="UP000293623"/>
    </source>
</evidence>
<gene>
    <name evidence="2" type="ORF">ETX26_13795</name>
</gene>
<comment type="caution">
    <text evidence="2">The sequence shown here is derived from an EMBL/GenBank/DDBJ whole genome shotgun (WGS) entry which is preliminary data.</text>
</comment>
<dbReference type="AlphaFoldDB" id="A0A4Q2KN87"/>
<reference evidence="2 3" key="1">
    <citation type="submission" date="2019-01" db="EMBL/GenBank/DDBJ databases">
        <title>Altererythrobacter rhizovicinus sp. nov., isolated from the rhizosphere soil of Haloxylon ammodendron.</title>
        <authorList>
            <person name="Li H.-P."/>
            <person name="Gou J.-Y."/>
            <person name="Yao D."/>
            <person name="Han Q.-Q."/>
            <person name="Shao K.-Z."/>
            <person name="Zhao Q."/>
            <person name="Zhang J.-L."/>
        </authorList>
    </citation>
    <scope>NUCLEOTIDE SEQUENCE [LARGE SCALE GENOMIC DNA]</scope>
    <source>
        <strain evidence="2 3">AY-3R</strain>
    </source>
</reference>
<feature type="compositionally biased region" description="Basic and acidic residues" evidence="1">
    <location>
        <begin position="43"/>
        <end position="52"/>
    </location>
</feature>
<keyword evidence="3" id="KW-1185">Reference proteome</keyword>
<organism evidence="2 3">
    <name type="scientific">Pelagerythrobacter rhizovicinus</name>
    <dbReference type="NCBI Taxonomy" id="2268576"/>
    <lineage>
        <taxon>Bacteria</taxon>
        <taxon>Pseudomonadati</taxon>
        <taxon>Pseudomonadota</taxon>
        <taxon>Alphaproteobacteria</taxon>
        <taxon>Sphingomonadales</taxon>
        <taxon>Erythrobacteraceae</taxon>
        <taxon>Pelagerythrobacter</taxon>
    </lineage>
</organism>
<protein>
    <submittedName>
        <fullName evidence="2">Uncharacterized protein</fullName>
    </submittedName>
</protein>
<name>A0A4Q2KN87_9SPHN</name>
<accession>A0A4Q2KN87</accession>